<dbReference type="Proteomes" id="UP001150266">
    <property type="component" value="Unassembled WGS sequence"/>
</dbReference>
<organism evidence="1 2">
    <name type="scientific">Lentinula aciculospora</name>
    <dbReference type="NCBI Taxonomy" id="153920"/>
    <lineage>
        <taxon>Eukaryota</taxon>
        <taxon>Fungi</taxon>
        <taxon>Dikarya</taxon>
        <taxon>Basidiomycota</taxon>
        <taxon>Agaricomycotina</taxon>
        <taxon>Agaricomycetes</taxon>
        <taxon>Agaricomycetidae</taxon>
        <taxon>Agaricales</taxon>
        <taxon>Marasmiineae</taxon>
        <taxon>Omphalotaceae</taxon>
        <taxon>Lentinula</taxon>
    </lineage>
</organism>
<dbReference type="EMBL" id="JAOTPV010000010">
    <property type="protein sequence ID" value="KAJ4477200.1"/>
    <property type="molecule type" value="Genomic_DNA"/>
</dbReference>
<gene>
    <name evidence="1" type="ORF">J3R30DRAFT_188204</name>
</gene>
<accession>A0A9W9A8V7</accession>
<evidence type="ECO:0000313" key="1">
    <source>
        <dbReference type="EMBL" id="KAJ4477200.1"/>
    </source>
</evidence>
<comment type="caution">
    <text evidence="1">The sequence shown here is derived from an EMBL/GenBank/DDBJ whole genome shotgun (WGS) entry which is preliminary data.</text>
</comment>
<dbReference type="AlphaFoldDB" id="A0A9W9A8V7"/>
<reference evidence="1" key="1">
    <citation type="submission" date="2022-08" db="EMBL/GenBank/DDBJ databases">
        <title>A Global Phylogenomic Analysis of the Shiitake Genus Lentinula.</title>
        <authorList>
            <consortium name="DOE Joint Genome Institute"/>
            <person name="Sierra-Patev S."/>
            <person name="Min B."/>
            <person name="Naranjo-Ortiz M."/>
            <person name="Looney B."/>
            <person name="Konkel Z."/>
            <person name="Slot J.C."/>
            <person name="Sakamoto Y."/>
            <person name="Steenwyk J.L."/>
            <person name="Rokas A."/>
            <person name="Carro J."/>
            <person name="Camarero S."/>
            <person name="Ferreira P."/>
            <person name="Molpeceres G."/>
            <person name="Ruiz-Duenas F.J."/>
            <person name="Serrano A."/>
            <person name="Henrissat B."/>
            <person name="Drula E."/>
            <person name="Hughes K.W."/>
            <person name="Mata J.L."/>
            <person name="Ishikawa N.K."/>
            <person name="Vargas-Isla R."/>
            <person name="Ushijima S."/>
            <person name="Smith C.A."/>
            <person name="Ahrendt S."/>
            <person name="Andreopoulos W."/>
            <person name="He G."/>
            <person name="Labutti K."/>
            <person name="Lipzen A."/>
            <person name="Ng V."/>
            <person name="Riley R."/>
            <person name="Sandor L."/>
            <person name="Barry K."/>
            <person name="Martinez A.T."/>
            <person name="Xiao Y."/>
            <person name="Gibbons J.G."/>
            <person name="Terashima K."/>
            <person name="Grigoriev I.V."/>
            <person name="Hibbett D.S."/>
        </authorList>
    </citation>
    <scope>NUCLEOTIDE SEQUENCE</scope>
    <source>
        <strain evidence="1">JLM2183</strain>
    </source>
</reference>
<proteinExistence type="predicted"/>
<evidence type="ECO:0000313" key="2">
    <source>
        <dbReference type="Proteomes" id="UP001150266"/>
    </source>
</evidence>
<sequence>MPLTVPLELHELVIDVLGLDHSFTALKACSLVCKAWLSRSRLHLFRILLIRPRVFNKGYSDPFYYEYQQCFSLNHQAISSYVRDLKLFYEPQNTFRSLLSPTNPSCVPISSALIPVSSMITIPFPFNRLQSLHLCWKTVNLGGITAFEKMLQQIDCLRHLVIEGCWRFRAKEDVIASIAVHAPNIRTLCLSKFHWIPNSFASPFVEEILDRWNNRFLEKGVPPLPLERLYITQSDSTAILAKVVVLLSPCLDLRNLRYLAMPISSLLGALADTRFRTLGKQVTHLAIVNLDRSVFQLPADSFPNLSHLQLYVRQDRILLRFLRNIQIPGASAISTPHLVHMHINFETHQNLIPNNEEMSAQQCNDMLARASHIDSALHEFIVNRRVGIQVSMHFAQVEAEVQCNYIQEVFPRSIFTGCLDWMGSESFKWWFDYE</sequence>
<protein>
    <submittedName>
        <fullName evidence="1">Uncharacterized protein</fullName>
    </submittedName>
</protein>
<name>A0A9W9A8V7_9AGAR</name>
<keyword evidence="2" id="KW-1185">Reference proteome</keyword>
<dbReference type="Gene3D" id="3.80.10.10">
    <property type="entry name" value="Ribonuclease Inhibitor"/>
    <property type="match status" value="1"/>
</dbReference>
<dbReference type="OrthoDB" id="2788229at2759"/>
<dbReference type="SUPFAM" id="SSF52047">
    <property type="entry name" value="RNI-like"/>
    <property type="match status" value="1"/>
</dbReference>
<dbReference type="InterPro" id="IPR032675">
    <property type="entry name" value="LRR_dom_sf"/>
</dbReference>